<name>A0A0B7JIR6_BIOOC</name>
<organism evidence="7">
    <name type="scientific">Bionectria ochroleuca</name>
    <name type="common">Gliocladium roseum</name>
    <dbReference type="NCBI Taxonomy" id="29856"/>
    <lineage>
        <taxon>Eukaryota</taxon>
        <taxon>Fungi</taxon>
        <taxon>Dikarya</taxon>
        <taxon>Ascomycota</taxon>
        <taxon>Pezizomycotina</taxon>
        <taxon>Sordariomycetes</taxon>
        <taxon>Hypocreomycetidae</taxon>
        <taxon>Hypocreales</taxon>
        <taxon>Bionectriaceae</taxon>
        <taxon>Clonostachys</taxon>
    </lineage>
</organism>
<evidence type="ECO:0008006" key="8">
    <source>
        <dbReference type="Google" id="ProtNLM"/>
    </source>
</evidence>
<proteinExistence type="predicted"/>
<feature type="transmembrane region" description="Helical" evidence="6">
    <location>
        <begin position="310"/>
        <end position="332"/>
    </location>
</feature>
<feature type="transmembrane region" description="Helical" evidence="6">
    <location>
        <begin position="116"/>
        <end position="139"/>
    </location>
</feature>
<feature type="transmembrane region" description="Helical" evidence="6">
    <location>
        <begin position="277"/>
        <end position="298"/>
    </location>
</feature>
<comment type="subcellular location">
    <subcellularLocation>
        <location evidence="1">Membrane</location>
        <topology evidence="1">Multi-pass membrane protein</topology>
    </subcellularLocation>
</comment>
<keyword evidence="4 6" id="KW-1133">Transmembrane helix</keyword>
<keyword evidence="5 6" id="KW-0472">Membrane</keyword>
<dbReference type="SUPFAM" id="SSF103473">
    <property type="entry name" value="MFS general substrate transporter"/>
    <property type="match status" value="1"/>
</dbReference>
<evidence type="ECO:0000256" key="4">
    <source>
        <dbReference type="ARBA" id="ARBA00022989"/>
    </source>
</evidence>
<dbReference type="Pfam" id="PF14388">
    <property type="entry name" value="DUF4419"/>
    <property type="match status" value="1"/>
</dbReference>
<evidence type="ECO:0000256" key="3">
    <source>
        <dbReference type="ARBA" id="ARBA00022692"/>
    </source>
</evidence>
<accession>A0A0B7JIR6</accession>
<dbReference type="AlphaFoldDB" id="A0A0B7JIR6"/>
<dbReference type="InterPro" id="IPR036259">
    <property type="entry name" value="MFS_trans_sf"/>
</dbReference>
<dbReference type="GO" id="GO:0022857">
    <property type="term" value="F:transmembrane transporter activity"/>
    <property type="evidence" value="ECO:0007669"/>
    <property type="project" value="TreeGrafter"/>
</dbReference>
<sequence>MAPRDQKQEVEMLEESTIQKPAEMATSDVDPVAQKSLLRKLDFRMMPVFFVMYFLNHWDRNGLPQAKLNGITTHLDLKGTQYNTCISILYVGYLIAGIPSNMILTRILAWVVRGAFLSRLFIIEGAATFGFALIAIFLLPDTPGKTSWMTPEENACSVIRMQEDSVNQLQHETPMQGFMSAIKDYKVWLFMLMQNMHFSAMSFNQFFPTLVKTLGYKNTITLVLTSPPYIFSALFSLALARSSGYFNDRTWHIVGGNLFAIVGFVLACATTGLAPRYAACFLFAAGSYSTGSIILGWASANVADSHEKKAVTLAMVNFSAVAANVYTAYLWPDSDSPRFIIGLGSSVGFSFVCGLVAIIAWYLFRRSNSKRLGEASGDNVKLQKQPFAATHINHSYRQGISAMPVTIQPRPEKAGANDDGVVSSSSELLVVTSKEWTAKRPREIDFQHASEEFIELLEPFLVDESLSEWLLPAFTTTTANDKTVAALTLMSTMKKYFDYTLLCGGCGFPSVTLEGEKKDWELLAAKVRNLADYGDEPADWSVCLVKVVEKMIESFDKLDDDNVKDFWMRACHAAGENGSGGTETLSGWLTAFCYWGDDGKRVCHWSDEGLEELMPKVDRLRLTLDGIPFPVISRGNVRKAVAEMPIVVKDYGTLMVHETTAITGQMAMKGVQMDDESRITHVQPMSGWWMLEDKTYPFTE</sequence>
<reference evidence="7" key="1">
    <citation type="submission" date="2015-01" db="EMBL/GenBank/DDBJ databases">
        <authorList>
            <person name="Durling Mikael"/>
        </authorList>
    </citation>
    <scope>NUCLEOTIDE SEQUENCE</scope>
</reference>
<feature type="transmembrane region" description="Helical" evidence="6">
    <location>
        <begin position="339"/>
        <end position="364"/>
    </location>
</feature>
<evidence type="ECO:0000256" key="5">
    <source>
        <dbReference type="ARBA" id="ARBA00023136"/>
    </source>
</evidence>
<dbReference type="PANTHER" id="PTHR43791:SF62">
    <property type="entry name" value="MAJOR FACILITATOR SUPERFAMILY (MFS) PROFILE DOMAIN-CONTAINING PROTEIN"/>
    <property type="match status" value="1"/>
</dbReference>
<feature type="transmembrane region" description="Helical" evidence="6">
    <location>
        <begin position="86"/>
        <end position="104"/>
    </location>
</feature>
<dbReference type="GO" id="GO:0016020">
    <property type="term" value="C:membrane"/>
    <property type="evidence" value="ECO:0007669"/>
    <property type="project" value="UniProtKB-SubCell"/>
</dbReference>
<evidence type="ECO:0000313" key="7">
    <source>
        <dbReference type="EMBL" id="CEO44723.1"/>
    </source>
</evidence>
<dbReference type="EMBL" id="CDPU01000001">
    <property type="protein sequence ID" value="CEO44723.1"/>
    <property type="molecule type" value="Genomic_DNA"/>
</dbReference>
<protein>
    <recommendedName>
        <fullName evidence="8">Major facilitator superfamily (MFS) profile domain-containing protein</fullName>
    </recommendedName>
</protein>
<keyword evidence="3 6" id="KW-0812">Transmembrane</keyword>
<dbReference type="PANTHER" id="PTHR43791">
    <property type="entry name" value="PERMEASE-RELATED"/>
    <property type="match status" value="1"/>
</dbReference>
<evidence type="ECO:0000256" key="1">
    <source>
        <dbReference type="ARBA" id="ARBA00004141"/>
    </source>
</evidence>
<feature type="transmembrane region" description="Helical" evidence="6">
    <location>
        <begin position="251"/>
        <end position="270"/>
    </location>
</feature>
<dbReference type="FunFam" id="1.20.1250.20:FF:000013">
    <property type="entry name" value="MFS general substrate transporter"/>
    <property type="match status" value="1"/>
</dbReference>
<feature type="transmembrane region" description="Helical" evidence="6">
    <location>
        <begin position="219"/>
        <end position="239"/>
    </location>
</feature>
<evidence type="ECO:0000256" key="6">
    <source>
        <dbReference type="SAM" id="Phobius"/>
    </source>
</evidence>
<evidence type="ECO:0000256" key="2">
    <source>
        <dbReference type="ARBA" id="ARBA00022448"/>
    </source>
</evidence>
<gene>
    <name evidence="7" type="ORF">BN869_000000778_1</name>
</gene>
<keyword evidence="2" id="KW-0813">Transport</keyword>
<dbReference type="Gene3D" id="1.20.1250.20">
    <property type="entry name" value="MFS general substrate transporter like domains"/>
    <property type="match status" value="2"/>
</dbReference>
<dbReference type="InterPro" id="IPR025533">
    <property type="entry name" value="DUF4419"/>
</dbReference>